<evidence type="ECO:0000259" key="2">
    <source>
        <dbReference type="Pfam" id="PF26079"/>
    </source>
</evidence>
<dbReference type="EMBL" id="BAABRU010000006">
    <property type="protein sequence ID" value="GAA5528137.1"/>
    <property type="molecule type" value="Genomic_DNA"/>
</dbReference>
<evidence type="ECO:0000313" key="3">
    <source>
        <dbReference type="EMBL" id="GAA5528137.1"/>
    </source>
</evidence>
<evidence type="ECO:0000259" key="1">
    <source>
        <dbReference type="Pfam" id="PF04865"/>
    </source>
</evidence>
<name>A0ABP9WY61_9CHLR</name>
<keyword evidence="4" id="KW-1185">Reference proteome</keyword>
<proteinExistence type="predicted"/>
<protein>
    <recommendedName>
        <fullName evidence="5">Baseplate protein J-like domain-containing protein</fullName>
    </recommendedName>
</protein>
<dbReference type="PANTHER" id="PTHR37829:SF3">
    <property type="entry name" value="PROTEIN JAYE-RELATED"/>
    <property type="match status" value="1"/>
</dbReference>
<accession>A0ABP9WY61</accession>
<evidence type="ECO:0008006" key="5">
    <source>
        <dbReference type="Google" id="ProtNLM"/>
    </source>
</evidence>
<feature type="domain" description="Baseplate protein J-like barrel" evidence="1">
    <location>
        <begin position="91"/>
        <end position="178"/>
    </location>
</feature>
<dbReference type="Pfam" id="PF26079">
    <property type="entry name" value="Baseplate_J_C"/>
    <property type="match status" value="1"/>
</dbReference>
<evidence type="ECO:0000313" key="4">
    <source>
        <dbReference type="Proteomes" id="UP001428290"/>
    </source>
</evidence>
<gene>
    <name evidence="3" type="ORF">Hgul01_01934</name>
</gene>
<sequence length="689" mass="77000">MTIHKKQFNDIYASMVTDSRQRLPRLSDFEEGSVVRSLFESFAYELAVLYEQLDLVYQAGFIDTAEGSQLDRVVAILGIKRNEPDFATGSVTFQRDSTSEETLIPIGTLITTKEDPKQTPSKKAYITTEEGRIAPGMATVEVHVRAEERGKQMTTAEQTVSVMPRPLPGIKSVINPKAIGFRGRERETDQELRERAKQTLLASGRASSLSIENALLSLPEVREVRIHEDFHDNPEGRPGSIEVFVDGMNEHNERQLRQRLDEVRAAGIYVVLKPAAPINVDVVIHIAANDQIAKAEKGLLETQVREAVEAYFGRLGMGQPLLFSQLTSEILQVKGVNDLINLELQLYREAESKAQGIVQLTRSSNLNQTLLVELPCELRTLDNQRFLVTNPASFATNQTTIELPVQAMLAGRSGELATSAALWEELVINQTKLTISNPQPILLQRSKHTPQDKRLESAISELFNAGSIRVAAEPKDLPILIFIKLVEPGLERDEKRRKLETAIQEYIASLTLGSAIQASEIEKKIRLYHRKDFSLRMLAKPFQSNERPEDSAIQVSIIEKPVLANLLIYSERVELTGKLELTVAPTTSDSQRRQICYEVRRAIMAYLDDLAPEQDLELAQIEAIAKAQLQVLQVAFNSKHYQLYNLSTNPASVLAERNNGKVVKIASFEKVFLASDSASDPALRFVIQA</sequence>
<dbReference type="Pfam" id="PF04865">
    <property type="entry name" value="Baseplate_J"/>
    <property type="match status" value="1"/>
</dbReference>
<feature type="domain" description="Baseplate J-like C-terminal" evidence="2">
    <location>
        <begin position="300"/>
        <end position="345"/>
    </location>
</feature>
<comment type="caution">
    <text evidence="3">The sequence shown here is derived from an EMBL/GenBank/DDBJ whole genome shotgun (WGS) entry which is preliminary data.</text>
</comment>
<dbReference type="InterPro" id="IPR058530">
    <property type="entry name" value="Baseplate_J-like_C"/>
</dbReference>
<dbReference type="PANTHER" id="PTHR37829">
    <property type="entry name" value="PHAGE-LIKE ELEMENT PBSX PROTEIN XKDT"/>
    <property type="match status" value="1"/>
</dbReference>
<dbReference type="InterPro" id="IPR052399">
    <property type="entry name" value="Phage_Baseplate_Assmbl_Protein"/>
</dbReference>
<dbReference type="InterPro" id="IPR006949">
    <property type="entry name" value="Barrel_Baseplate_J-like"/>
</dbReference>
<reference evidence="3 4" key="1">
    <citation type="submission" date="2024-02" db="EMBL/GenBank/DDBJ databases">
        <title>Herpetosiphon gulosus NBRC 112829.</title>
        <authorList>
            <person name="Ichikawa N."/>
            <person name="Katano-Makiyama Y."/>
            <person name="Hidaka K."/>
        </authorList>
    </citation>
    <scope>NUCLEOTIDE SEQUENCE [LARGE SCALE GENOMIC DNA]</scope>
    <source>
        <strain evidence="3 4">NBRC 112829</strain>
    </source>
</reference>
<dbReference type="Proteomes" id="UP001428290">
    <property type="component" value="Unassembled WGS sequence"/>
</dbReference>
<organism evidence="3 4">
    <name type="scientific">Herpetosiphon gulosus</name>
    <dbReference type="NCBI Taxonomy" id="1973496"/>
    <lineage>
        <taxon>Bacteria</taxon>
        <taxon>Bacillati</taxon>
        <taxon>Chloroflexota</taxon>
        <taxon>Chloroflexia</taxon>
        <taxon>Herpetosiphonales</taxon>
        <taxon>Herpetosiphonaceae</taxon>
        <taxon>Herpetosiphon</taxon>
    </lineage>
</organism>
<dbReference type="RefSeq" id="WP_345721749.1">
    <property type="nucleotide sequence ID" value="NZ_BAABRU010000006.1"/>
</dbReference>